<dbReference type="PANTHER" id="PTHR10997:SF9">
    <property type="entry name" value="IMPORTIN-9"/>
    <property type="match status" value="1"/>
</dbReference>
<dbReference type="EMBL" id="KZ027148">
    <property type="protein sequence ID" value="PIO13139.1"/>
    <property type="molecule type" value="Genomic_DNA"/>
</dbReference>
<dbReference type="AlphaFoldDB" id="A0A2G9QBZ7"/>
<keyword evidence="2" id="KW-1185">Reference proteome</keyword>
<dbReference type="PANTHER" id="PTHR10997">
    <property type="entry name" value="IMPORTIN-7, 8, 11"/>
    <property type="match status" value="1"/>
</dbReference>
<dbReference type="SUPFAM" id="SSF48371">
    <property type="entry name" value="ARM repeat"/>
    <property type="match status" value="1"/>
</dbReference>
<dbReference type="GO" id="GO:0005635">
    <property type="term" value="C:nuclear envelope"/>
    <property type="evidence" value="ECO:0007669"/>
    <property type="project" value="TreeGrafter"/>
</dbReference>
<dbReference type="Proteomes" id="UP000228934">
    <property type="component" value="Unassembled WGS sequence"/>
</dbReference>
<dbReference type="GO" id="GO:0006606">
    <property type="term" value="P:protein import into nucleus"/>
    <property type="evidence" value="ECO:0007669"/>
    <property type="project" value="TreeGrafter"/>
</dbReference>
<proteinExistence type="predicted"/>
<name>A0A2G9QBZ7_AQUCT</name>
<gene>
    <name evidence="1" type="ORF">AB205_0020590</name>
</gene>
<feature type="non-terminal residue" evidence="1">
    <location>
        <position position="1"/>
    </location>
</feature>
<evidence type="ECO:0000313" key="2">
    <source>
        <dbReference type="Proteomes" id="UP000228934"/>
    </source>
</evidence>
<protein>
    <submittedName>
        <fullName evidence="1">Uncharacterized protein</fullName>
    </submittedName>
</protein>
<organism evidence="1 2">
    <name type="scientific">Aquarana catesbeiana</name>
    <name type="common">American bullfrog</name>
    <name type="synonym">Rana catesbeiana</name>
    <dbReference type="NCBI Taxonomy" id="8400"/>
    <lineage>
        <taxon>Eukaryota</taxon>
        <taxon>Metazoa</taxon>
        <taxon>Chordata</taxon>
        <taxon>Craniata</taxon>
        <taxon>Vertebrata</taxon>
        <taxon>Euteleostomi</taxon>
        <taxon>Amphibia</taxon>
        <taxon>Batrachia</taxon>
        <taxon>Anura</taxon>
        <taxon>Neobatrachia</taxon>
        <taxon>Ranoidea</taxon>
        <taxon>Ranidae</taxon>
        <taxon>Aquarana</taxon>
    </lineage>
</organism>
<evidence type="ECO:0000313" key="1">
    <source>
        <dbReference type="EMBL" id="PIO13139.1"/>
    </source>
</evidence>
<dbReference type="GO" id="GO:0005829">
    <property type="term" value="C:cytosol"/>
    <property type="evidence" value="ECO:0007669"/>
    <property type="project" value="TreeGrafter"/>
</dbReference>
<accession>A0A2G9QBZ7</accession>
<dbReference type="OrthoDB" id="431626at2759"/>
<dbReference type="InterPro" id="IPR016024">
    <property type="entry name" value="ARM-type_fold"/>
</dbReference>
<dbReference type="InterPro" id="IPR011989">
    <property type="entry name" value="ARM-like"/>
</dbReference>
<dbReference type="Gene3D" id="1.25.10.10">
    <property type="entry name" value="Leucine-rich Repeat Variant"/>
    <property type="match status" value="1"/>
</dbReference>
<reference evidence="2" key="1">
    <citation type="journal article" date="2017" name="Nat. Commun.">
        <title>The North American bullfrog draft genome provides insight into hormonal regulation of long noncoding RNA.</title>
        <authorList>
            <person name="Hammond S.A."/>
            <person name="Warren R.L."/>
            <person name="Vandervalk B.P."/>
            <person name="Kucuk E."/>
            <person name="Khan H."/>
            <person name="Gibb E.A."/>
            <person name="Pandoh P."/>
            <person name="Kirk H."/>
            <person name="Zhao Y."/>
            <person name="Jones M."/>
            <person name="Mungall A.J."/>
            <person name="Coope R."/>
            <person name="Pleasance S."/>
            <person name="Moore R.A."/>
            <person name="Holt R.A."/>
            <person name="Round J.M."/>
            <person name="Ohora S."/>
            <person name="Walle B.V."/>
            <person name="Veldhoen N."/>
            <person name="Helbing C.C."/>
            <person name="Birol I."/>
        </authorList>
    </citation>
    <scope>NUCLEOTIDE SEQUENCE [LARGE SCALE GENOMIC DNA]</scope>
</reference>
<sequence>NSNCYFHNTDMVAPVIFIRIKKSSGFVENVKHALMLLVLAEFTREVTDTQMPLVAPVILPEMYKIFTMSDVYSIRTRARAVEIFTTCAHMICTMEELEKGVAHALIFPVVQQFTVAFVQALQLPDGPTSDSGLKMEVLKAVTALVKNFPKHMVSSMQQILPIVWNTLTESAALYPFYY</sequence>